<dbReference type="GO" id="GO:0016787">
    <property type="term" value="F:hydrolase activity"/>
    <property type="evidence" value="ECO:0007669"/>
    <property type="project" value="UniProtKB-KW"/>
</dbReference>
<evidence type="ECO:0000256" key="3">
    <source>
        <dbReference type="ARBA" id="ARBA00022729"/>
    </source>
</evidence>
<proteinExistence type="predicted"/>
<evidence type="ECO:0000256" key="4">
    <source>
        <dbReference type="ARBA" id="ARBA00022801"/>
    </source>
</evidence>
<dbReference type="OrthoDB" id="206848at2759"/>
<protein>
    <recommendedName>
        <fullName evidence="6">Lipase-like C-terminal domain-containing protein</fullName>
    </recommendedName>
</protein>
<evidence type="ECO:0000256" key="2">
    <source>
        <dbReference type="ARBA" id="ARBA00022525"/>
    </source>
</evidence>
<dbReference type="EMBL" id="MBDO02000396">
    <property type="protein sequence ID" value="RLN55953.1"/>
    <property type="molecule type" value="Genomic_DNA"/>
</dbReference>
<evidence type="ECO:0000313" key="9">
    <source>
        <dbReference type="Proteomes" id="UP000277300"/>
    </source>
</evidence>
<reference evidence="9 10" key="1">
    <citation type="submission" date="2018-07" db="EMBL/GenBank/DDBJ databases">
        <title>Genome sequencing of oomycete isolates from Chile give support for New Zealand origin for Phytophthora kernoviae and make available the first Nothophytophthora sp. genome.</title>
        <authorList>
            <person name="Studholme D.J."/>
            <person name="Sanfuentes E."/>
            <person name="Panda P."/>
            <person name="Hill R."/>
            <person name="Sambles C."/>
            <person name="Grant M."/>
            <person name="Williams N.M."/>
            <person name="Mcdougal R.L."/>
        </authorList>
    </citation>
    <scope>NUCLEOTIDE SEQUENCE [LARGE SCALE GENOMIC DNA]</scope>
    <source>
        <strain evidence="7">Chile6</strain>
        <strain evidence="8">Chile7</strain>
    </source>
</reference>
<comment type="subcellular location">
    <subcellularLocation>
        <location evidence="1">Secreted</location>
    </subcellularLocation>
</comment>
<dbReference type="Gene3D" id="3.40.50.1820">
    <property type="entry name" value="alpha/beta hydrolase"/>
    <property type="match status" value="1"/>
</dbReference>
<evidence type="ECO:0000259" key="6">
    <source>
        <dbReference type="Pfam" id="PF24708"/>
    </source>
</evidence>
<gene>
    <name evidence="8" type="ORF">BBJ29_009472</name>
    <name evidence="7" type="ORF">BBP00_00008246</name>
</gene>
<dbReference type="Proteomes" id="UP000284657">
    <property type="component" value="Unassembled WGS sequence"/>
</dbReference>
<evidence type="ECO:0000256" key="5">
    <source>
        <dbReference type="ARBA" id="ARBA00023098"/>
    </source>
</evidence>
<dbReference type="EMBL" id="MBAD02000532">
    <property type="protein sequence ID" value="RLN66271.1"/>
    <property type="molecule type" value="Genomic_DNA"/>
</dbReference>
<dbReference type="Pfam" id="PF24708">
    <property type="entry name" value="Lip_C"/>
    <property type="match status" value="1"/>
</dbReference>
<keyword evidence="4" id="KW-0378">Hydrolase</keyword>
<keyword evidence="5" id="KW-0443">Lipid metabolism</keyword>
<keyword evidence="3" id="KW-0732">Signal</keyword>
<evidence type="ECO:0000256" key="1">
    <source>
        <dbReference type="ARBA" id="ARBA00004613"/>
    </source>
</evidence>
<dbReference type="PANTHER" id="PTHR34043:SF3">
    <property type="entry name" value="ALPHA_BETA-HYDROLASES SUPERFAMILY PROTEIN"/>
    <property type="match status" value="1"/>
</dbReference>
<accession>A0A3F2RFY5</accession>
<sequence>MKVRLATPLGFLQDATEISSSMSARTKFPVVLIHGVFGFGKQRPLYGHWVPYWPEKELQQANPNHLLVDVGSVSSDHDRACEVFYQLMGGRVDYGEKHATETGHERYGETFSTPLYPNWSADSPVHLLGHSFGSTTAIELFQMLSADYFGVGSSYKWVKSITCIAGPLTGSTLTHMIGMDGEKVVPFGAVHVLAIVLGSWIKFNHLAGTYWDSNAANLYKSLFTLMSKEYERENGSAASNGDCRQSYHHSSNNVAPFYS</sequence>
<evidence type="ECO:0000313" key="10">
    <source>
        <dbReference type="Proteomes" id="UP000284657"/>
    </source>
</evidence>
<dbReference type="SUPFAM" id="SSF53474">
    <property type="entry name" value="alpha/beta-Hydrolases"/>
    <property type="match status" value="1"/>
</dbReference>
<organism evidence="7 9">
    <name type="scientific">Phytophthora kernoviae</name>
    <dbReference type="NCBI Taxonomy" id="325452"/>
    <lineage>
        <taxon>Eukaryota</taxon>
        <taxon>Sar</taxon>
        <taxon>Stramenopiles</taxon>
        <taxon>Oomycota</taxon>
        <taxon>Peronosporomycetes</taxon>
        <taxon>Peronosporales</taxon>
        <taxon>Peronosporaceae</taxon>
        <taxon>Phytophthora</taxon>
    </lineage>
</organism>
<dbReference type="AlphaFoldDB" id="A0A3F2RFY5"/>
<name>A0A3F2RFY5_9STRA</name>
<dbReference type="PANTHER" id="PTHR34043">
    <property type="entry name" value="ALPHA/BETA-HYDROLASES SUPERFAMILY PROTEIN"/>
    <property type="match status" value="1"/>
</dbReference>
<dbReference type="Proteomes" id="UP000277300">
    <property type="component" value="Unassembled WGS sequence"/>
</dbReference>
<dbReference type="GO" id="GO:0006629">
    <property type="term" value="P:lipid metabolic process"/>
    <property type="evidence" value="ECO:0007669"/>
    <property type="project" value="UniProtKB-KW"/>
</dbReference>
<feature type="domain" description="Lipase-like C-terminal" evidence="6">
    <location>
        <begin position="27"/>
        <end position="144"/>
    </location>
</feature>
<dbReference type="InterPro" id="IPR029058">
    <property type="entry name" value="AB_hydrolase_fold"/>
</dbReference>
<dbReference type="GO" id="GO:0005576">
    <property type="term" value="C:extracellular region"/>
    <property type="evidence" value="ECO:0007669"/>
    <property type="project" value="UniProtKB-SubCell"/>
</dbReference>
<keyword evidence="2" id="KW-0964">Secreted</keyword>
<evidence type="ECO:0000313" key="7">
    <source>
        <dbReference type="EMBL" id="RLN55953.1"/>
    </source>
</evidence>
<dbReference type="InterPro" id="IPR056304">
    <property type="entry name" value="Lip-like_C"/>
</dbReference>
<comment type="caution">
    <text evidence="7">The sequence shown here is derived from an EMBL/GenBank/DDBJ whole genome shotgun (WGS) entry which is preliminary data.</text>
</comment>
<evidence type="ECO:0000313" key="8">
    <source>
        <dbReference type="EMBL" id="RLN66271.1"/>
    </source>
</evidence>